<proteinExistence type="predicted"/>
<comment type="caution">
    <text evidence="3">The sequence shown here is derived from an EMBL/GenBank/DDBJ whole genome shotgun (WGS) entry which is preliminary data.</text>
</comment>
<feature type="compositionally biased region" description="Polar residues" evidence="2">
    <location>
        <begin position="166"/>
        <end position="176"/>
    </location>
</feature>
<protein>
    <submittedName>
        <fullName evidence="3">Uncharacterized protein</fullName>
    </submittedName>
</protein>
<keyword evidence="4" id="KW-1185">Reference proteome</keyword>
<feature type="region of interest" description="Disordered" evidence="2">
    <location>
        <begin position="192"/>
        <end position="258"/>
    </location>
</feature>
<feature type="compositionally biased region" description="Low complexity" evidence="2">
    <location>
        <begin position="398"/>
        <end position="410"/>
    </location>
</feature>
<evidence type="ECO:0000313" key="3">
    <source>
        <dbReference type="EMBL" id="CAJ1941624.1"/>
    </source>
</evidence>
<feature type="region of interest" description="Disordered" evidence="2">
    <location>
        <begin position="51"/>
        <end position="149"/>
    </location>
</feature>
<gene>
    <name evidence="3" type="ORF">CYCCA115_LOCUS7597</name>
</gene>
<feature type="compositionally biased region" description="Low complexity" evidence="2">
    <location>
        <begin position="1"/>
        <end position="14"/>
    </location>
</feature>
<sequence length="789" mass="89036">MSTSSSSLSSPTTPIFRQSKESCPNIVHLAVKDPLINEGLGGGCPESIMRLFKRKKNKDKSSRNHQRQEEGNDNKKNSIHDNNQKTKKKSLLKRIFKSNKKKIKGDKKGNQGVKQDHTETTRDKPGILIPSETSTRSVMGEQEVQQQQQQQLIIENEVFKDKNEEGNASTEVELNASYHSSLHAPLSDFLMEQESPEATATSTSEFLKLASSPVPIYRDDDDEDSDDDYDPHDRQKGSKKSSSQQHTETLDVTQELSFSSSLSLWTKSSAVKVNKKADDASSDDFYNDDDLNTTGDSPGALYKRDSEQEESEDERTFNGLFEEQVSALEDTLEQIKSLSDQEDSSSSRTGSLSQNEEEMPVAPPESPPHVSLILPNLSPIKSSKVGSPTNAAVSGYESSSSWSAPQSPSPTTNCLDNIVGTSTPTAVSPIASPLQLKQRTRQDRFALAENSTSSTTGVNSITRSYHSNDEEASMSTNNSVYLDCVGDNADADTNAGSSIFTADGEVCKDLLVQFDEYSNQYSLGLQVRKLMQERDELLANQQKERELHQGNYKAFCEKIQRLEEICSKQREQRQSFVEQLAHQSVLHRQSVLQLSFLRKQQQEFKQQQQQQQRQQQDENPWTQLTATAPVPAADDMLEHVQSAVQKEGAAILDRFLLDDQHREQLEEQLEDSLNERHQLIAKFGQELGSQLARYRQLEDRFKAEQNKYNRQVGLNAQLEQQVFHLQQDYEELEEKYTHLQDWQAAIIRKHERQQNKRASPARRKDEWTTVLGEAGNNDDDESDMSIMEA</sequence>
<organism evidence="3 4">
    <name type="scientific">Cylindrotheca closterium</name>
    <dbReference type="NCBI Taxonomy" id="2856"/>
    <lineage>
        <taxon>Eukaryota</taxon>
        <taxon>Sar</taxon>
        <taxon>Stramenopiles</taxon>
        <taxon>Ochrophyta</taxon>
        <taxon>Bacillariophyta</taxon>
        <taxon>Bacillariophyceae</taxon>
        <taxon>Bacillariophycidae</taxon>
        <taxon>Bacillariales</taxon>
        <taxon>Bacillariaceae</taxon>
        <taxon>Cylindrotheca</taxon>
    </lineage>
</organism>
<name>A0AAD2CPC6_9STRA</name>
<evidence type="ECO:0000256" key="2">
    <source>
        <dbReference type="SAM" id="MobiDB-lite"/>
    </source>
</evidence>
<evidence type="ECO:0000313" key="4">
    <source>
        <dbReference type="Proteomes" id="UP001295423"/>
    </source>
</evidence>
<feature type="compositionally biased region" description="Polar residues" evidence="2">
    <location>
        <begin position="196"/>
        <end position="205"/>
    </location>
</feature>
<feature type="region of interest" description="Disordered" evidence="2">
    <location>
        <begin position="1"/>
        <end position="23"/>
    </location>
</feature>
<dbReference type="EMBL" id="CAKOGP040001046">
    <property type="protein sequence ID" value="CAJ1941624.1"/>
    <property type="molecule type" value="Genomic_DNA"/>
</dbReference>
<feature type="compositionally biased region" description="Acidic residues" evidence="2">
    <location>
        <begin position="280"/>
        <end position="291"/>
    </location>
</feature>
<feature type="region of interest" description="Disordered" evidence="2">
    <location>
        <begin position="750"/>
        <end position="789"/>
    </location>
</feature>
<feature type="compositionally biased region" description="Acidic residues" evidence="2">
    <location>
        <begin position="219"/>
        <end position="230"/>
    </location>
</feature>
<feature type="region of interest" description="Disordered" evidence="2">
    <location>
        <begin position="270"/>
        <end position="315"/>
    </location>
</feature>
<feature type="compositionally biased region" description="Polar residues" evidence="2">
    <location>
        <begin position="379"/>
        <end position="392"/>
    </location>
</feature>
<feature type="compositionally biased region" description="Basic residues" evidence="2">
    <location>
        <begin position="85"/>
        <end position="105"/>
    </location>
</feature>
<accession>A0AAD2CPC6</accession>
<reference evidence="3" key="1">
    <citation type="submission" date="2023-08" db="EMBL/GenBank/DDBJ databases">
        <authorList>
            <person name="Audoor S."/>
            <person name="Bilcke G."/>
        </authorList>
    </citation>
    <scope>NUCLEOTIDE SEQUENCE</scope>
</reference>
<feature type="region of interest" description="Disordered" evidence="2">
    <location>
        <begin position="157"/>
        <end position="176"/>
    </location>
</feature>
<evidence type="ECO:0000256" key="1">
    <source>
        <dbReference type="SAM" id="Coils"/>
    </source>
</evidence>
<feature type="coiled-coil region" evidence="1">
    <location>
        <begin position="527"/>
        <end position="617"/>
    </location>
</feature>
<feature type="compositionally biased region" description="Basic and acidic residues" evidence="2">
    <location>
        <begin position="59"/>
        <end position="84"/>
    </location>
</feature>
<feature type="compositionally biased region" description="Polar residues" evidence="2">
    <location>
        <begin position="246"/>
        <end position="255"/>
    </location>
</feature>
<feature type="compositionally biased region" description="Basic and acidic residues" evidence="2">
    <location>
        <begin position="106"/>
        <end position="125"/>
    </location>
</feature>
<feature type="region of interest" description="Disordered" evidence="2">
    <location>
        <begin position="335"/>
        <end position="414"/>
    </location>
</feature>
<dbReference type="Proteomes" id="UP001295423">
    <property type="component" value="Unassembled WGS sequence"/>
</dbReference>
<dbReference type="AlphaFoldDB" id="A0AAD2CPC6"/>
<keyword evidence="1" id="KW-0175">Coiled coil</keyword>